<feature type="transmembrane region" description="Helical" evidence="10">
    <location>
        <begin position="116"/>
        <end position="137"/>
    </location>
</feature>
<keyword evidence="6 10" id="KW-1133">Transmembrane helix</keyword>
<dbReference type="Pfam" id="PF02936">
    <property type="entry name" value="COX4"/>
    <property type="match status" value="1"/>
</dbReference>
<evidence type="ECO:0000313" key="11">
    <source>
        <dbReference type="EMBL" id="PKI85838.1"/>
    </source>
</evidence>
<evidence type="ECO:0000256" key="3">
    <source>
        <dbReference type="ARBA" id="ARBA00022692"/>
    </source>
</evidence>
<keyword evidence="5" id="KW-0809">Transit peptide</keyword>
<dbReference type="GO" id="GO:0005743">
    <property type="term" value="C:mitochondrial inner membrane"/>
    <property type="evidence" value="ECO:0007669"/>
    <property type="project" value="UniProtKB-SubCell"/>
</dbReference>
<dbReference type="GO" id="GO:0006123">
    <property type="term" value="P:mitochondrial electron transport, cytochrome c to oxygen"/>
    <property type="evidence" value="ECO:0007669"/>
    <property type="project" value="InterPro"/>
</dbReference>
<keyword evidence="3 10" id="KW-0812">Transmembrane</keyword>
<evidence type="ECO:0000256" key="9">
    <source>
        <dbReference type="ARBA" id="ARBA00023136"/>
    </source>
</evidence>
<accession>A0A2N1JH21</accession>
<dbReference type="STRING" id="2020962.A0A2N1JH21"/>
<evidence type="ECO:0000313" key="12">
    <source>
        <dbReference type="Proteomes" id="UP000232875"/>
    </source>
</evidence>
<evidence type="ECO:0000256" key="10">
    <source>
        <dbReference type="SAM" id="Phobius"/>
    </source>
</evidence>
<dbReference type="GO" id="GO:0016491">
    <property type="term" value="F:oxidoreductase activity"/>
    <property type="evidence" value="ECO:0007669"/>
    <property type="project" value="UniProtKB-KW"/>
</dbReference>
<dbReference type="PANTHER" id="PTHR10707:SF10">
    <property type="entry name" value="CYTOCHROME C OXIDASE SUBUNIT 4"/>
    <property type="match status" value="1"/>
</dbReference>
<sequence>MIGSVRAALPRLHARNALLSARSIHIKSERWTPSTVRDGNMLIEQQSSIQAVRMLPNIENRWANLSKEEQYSLFKYIEEVQRKDWKELSLPEQRAAYFISYGPHGPRKLVTPPGGWLRAFFGTCGAVGLGLGIFYVIRSLGNPPPRTTLPEYQEQVRERMIEHNVNPIHGISALHREQQEKSKHLL</sequence>
<keyword evidence="9 10" id="KW-0472">Membrane</keyword>
<evidence type="ECO:0000256" key="6">
    <source>
        <dbReference type="ARBA" id="ARBA00022989"/>
    </source>
</evidence>
<dbReference type="AlphaFoldDB" id="A0A2N1JH21"/>
<dbReference type="SUPFAM" id="SSF81406">
    <property type="entry name" value="Mitochondrial cytochrome c oxidase subunit IV"/>
    <property type="match status" value="1"/>
</dbReference>
<dbReference type="Gene3D" id="1.10.442.10">
    <property type="entry name" value="Cytochrome c oxidase subunit IV"/>
    <property type="match status" value="1"/>
</dbReference>
<dbReference type="Proteomes" id="UP000232875">
    <property type="component" value="Unassembled WGS sequence"/>
</dbReference>
<evidence type="ECO:0000256" key="1">
    <source>
        <dbReference type="ARBA" id="ARBA00004434"/>
    </source>
</evidence>
<evidence type="ECO:0000256" key="7">
    <source>
        <dbReference type="ARBA" id="ARBA00023002"/>
    </source>
</evidence>
<reference evidence="11 12" key="1">
    <citation type="submission" date="2017-10" db="EMBL/GenBank/DDBJ databases">
        <title>A novel species of cold-tolerant Malassezia isolated from bats.</title>
        <authorList>
            <person name="Lorch J.M."/>
            <person name="Palmer J.M."/>
            <person name="Vanderwolf K.J."/>
            <person name="Schmidt K.Z."/>
            <person name="Verant M.L."/>
            <person name="Weller T.J."/>
            <person name="Blehert D.S."/>
        </authorList>
    </citation>
    <scope>NUCLEOTIDE SEQUENCE [LARGE SCALE GENOMIC DNA]</scope>
    <source>
        <strain evidence="11 12">NWHC:44797-103</strain>
    </source>
</reference>
<name>A0A2N1JH21_9BASI</name>
<gene>
    <name evidence="11" type="primary">COX5A</name>
    <name evidence="11" type="ORF">MVES_000605</name>
</gene>
<organism evidence="11 12">
    <name type="scientific">Malassezia vespertilionis</name>
    <dbReference type="NCBI Taxonomy" id="2020962"/>
    <lineage>
        <taxon>Eukaryota</taxon>
        <taxon>Fungi</taxon>
        <taxon>Dikarya</taxon>
        <taxon>Basidiomycota</taxon>
        <taxon>Ustilaginomycotina</taxon>
        <taxon>Malasseziomycetes</taxon>
        <taxon>Malasseziales</taxon>
        <taxon>Malasseziaceae</taxon>
        <taxon>Malassezia</taxon>
    </lineage>
</organism>
<dbReference type="PANTHER" id="PTHR10707">
    <property type="entry name" value="CYTOCHROME C OXIDASE SUBUNIT IV"/>
    <property type="match status" value="1"/>
</dbReference>
<evidence type="ECO:0000256" key="4">
    <source>
        <dbReference type="ARBA" id="ARBA00022792"/>
    </source>
</evidence>
<comment type="subcellular location">
    <subcellularLocation>
        <location evidence="1">Mitochondrion inner membrane</location>
        <topology evidence="1">Single-pass membrane protein</topology>
    </subcellularLocation>
</comment>
<evidence type="ECO:0000256" key="8">
    <source>
        <dbReference type="ARBA" id="ARBA00023128"/>
    </source>
</evidence>
<dbReference type="InterPro" id="IPR004203">
    <property type="entry name" value="Cyt_c_oxidase_su4_fam"/>
</dbReference>
<dbReference type="GO" id="GO:0045277">
    <property type="term" value="C:respiratory chain complex IV"/>
    <property type="evidence" value="ECO:0007669"/>
    <property type="project" value="InterPro"/>
</dbReference>
<dbReference type="InterPro" id="IPR036639">
    <property type="entry name" value="Cyt_c_oxidase_su4_sf"/>
</dbReference>
<evidence type="ECO:0000256" key="5">
    <source>
        <dbReference type="ARBA" id="ARBA00022946"/>
    </source>
</evidence>
<keyword evidence="7" id="KW-0560">Oxidoreductase</keyword>
<proteinExistence type="inferred from homology"/>
<protein>
    <submittedName>
        <fullName evidence="11">Cox5ap</fullName>
    </submittedName>
</protein>
<dbReference type="CDD" id="cd00922">
    <property type="entry name" value="Cyt_c_Oxidase_IV"/>
    <property type="match status" value="1"/>
</dbReference>
<keyword evidence="8" id="KW-0496">Mitochondrion</keyword>
<keyword evidence="12" id="KW-1185">Reference proteome</keyword>
<evidence type="ECO:0000256" key="2">
    <source>
        <dbReference type="ARBA" id="ARBA00008135"/>
    </source>
</evidence>
<dbReference type="EMBL" id="KZ454987">
    <property type="protein sequence ID" value="PKI85838.1"/>
    <property type="molecule type" value="Genomic_DNA"/>
</dbReference>
<comment type="similarity">
    <text evidence="2">Belongs to the cytochrome c oxidase IV family.</text>
</comment>
<dbReference type="OrthoDB" id="186013at2759"/>
<keyword evidence="4" id="KW-0999">Mitochondrion inner membrane</keyword>